<dbReference type="AlphaFoldDB" id="B9KZ26"/>
<dbReference type="HOGENOM" id="CLU_3240824_0_0_0"/>
<evidence type="ECO:0000313" key="1">
    <source>
        <dbReference type="EMBL" id="ACM05954.1"/>
    </source>
</evidence>
<protein>
    <submittedName>
        <fullName evidence="1">Uncharacterized protein</fullName>
    </submittedName>
</protein>
<evidence type="ECO:0000313" key="2">
    <source>
        <dbReference type="Proteomes" id="UP000000447"/>
    </source>
</evidence>
<keyword evidence="2" id="KW-1185">Reference proteome</keyword>
<organism evidence="1 2">
    <name type="scientific">Thermomicrobium roseum (strain ATCC 27502 / DSM 5159 / P-2)</name>
    <dbReference type="NCBI Taxonomy" id="309801"/>
    <lineage>
        <taxon>Bacteria</taxon>
        <taxon>Pseudomonadati</taxon>
        <taxon>Thermomicrobiota</taxon>
        <taxon>Thermomicrobia</taxon>
        <taxon>Thermomicrobiales</taxon>
        <taxon>Thermomicrobiaceae</taxon>
        <taxon>Thermomicrobium</taxon>
    </lineage>
</organism>
<reference evidence="1 2" key="1">
    <citation type="journal article" date="2009" name="PLoS ONE">
        <title>Complete genome sequence of the aerobic CO-oxidizing thermophile Thermomicrobium roseum.</title>
        <authorList>
            <person name="Wu D."/>
            <person name="Raymond J."/>
            <person name="Wu M."/>
            <person name="Chatterji S."/>
            <person name="Ren Q."/>
            <person name="Graham J.E."/>
            <person name="Bryant D.A."/>
            <person name="Robb F."/>
            <person name="Colman A."/>
            <person name="Tallon L.J."/>
            <person name="Badger J.H."/>
            <person name="Madupu R."/>
            <person name="Ward N.L."/>
            <person name="Eisen J.A."/>
        </authorList>
    </citation>
    <scope>NUCLEOTIDE SEQUENCE [LARGE SCALE GENOMIC DNA]</scope>
    <source>
        <strain evidence="2">ATCC 27502 / DSM 5159 / P-2</strain>
    </source>
</reference>
<proteinExistence type="predicted"/>
<dbReference type="Proteomes" id="UP000000447">
    <property type="component" value="Chromosome"/>
</dbReference>
<dbReference type="EMBL" id="CP001275">
    <property type="protein sequence ID" value="ACM05954.1"/>
    <property type="molecule type" value="Genomic_DNA"/>
</dbReference>
<gene>
    <name evidence="1" type="ordered locus">trd_0737</name>
</gene>
<accession>B9KZ26</accession>
<sequence length="43" mass="4519">MSVDAGISRICAVLVRLGQVVGLVIDRLTQDRSPGVPEEVRGG</sequence>
<dbReference type="KEGG" id="tro:trd_0737"/>
<name>B9KZ26_THERP</name>